<sequence>MPCEKIIDNIYLGDQFSKKLVNPKKELKISNIFYNILANSDQPILYKTKNFILTENKLAINLLDSHDYRDFSDDLFAPAIKFLLENPLNEKLYTHCQLGISRSASTIFIFLVIKNVIDNNLDFQQALKKYVTEIYPFMKVNLGVYTYLKNNYPFNNLKQLAKKDWKDLK</sequence>
<dbReference type="RefSeq" id="WP_014035352.1">
    <property type="nucleotide sequence ID" value="NC_015946.1"/>
</dbReference>
<dbReference type="AlphaFoldDB" id="A0A7U4E9M1"/>
<dbReference type="EMBL" id="CP003021">
    <property type="protein sequence ID" value="AEM68997.1"/>
    <property type="molecule type" value="Genomic_DNA"/>
</dbReference>
<dbReference type="PROSITE" id="PS50056">
    <property type="entry name" value="TYR_PHOSPHATASE_2"/>
    <property type="match status" value="1"/>
</dbReference>
<organism evidence="2 3">
    <name type="scientific">Mycoplasma putrefaciens (strain ATCC 15718 / NCTC 10155 / C30 KS-1 / KS-1)</name>
    <dbReference type="NCBI Taxonomy" id="743965"/>
    <lineage>
        <taxon>Bacteria</taxon>
        <taxon>Bacillati</taxon>
        <taxon>Mycoplasmatota</taxon>
        <taxon>Mollicutes</taxon>
        <taxon>Mycoplasmataceae</taxon>
        <taxon>Mycoplasma</taxon>
    </lineage>
</organism>
<evidence type="ECO:0000313" key="2">
    <source>
        <dbReference type="EMBL" id="AEM68997.1"/>
    </source>
</evidence>
<gene>
    <name evidence="2" type="ordered locus">MPUT_0660</name>
</gene>
<dbReference type="SUPFAM" id="SSF52799">
    <property type="entry name" value="(Phosphotyrosine protein) phosphatases II"/>
    <property type="match status" value="1"/>
</dbReference>
<name>A0A7U4E9M1_MYCPK</name>
<proteinExistence type="predicted"/>
<dbReference type="Proteomes" id="UP000008907">
    <property type="component" value="Chromosome"/>
</dbReference>
<protein>
    <recommendedName>
        <fullName evidence="1">Tyrosine specific protein phosphatases domain-containing protein</fullName>
    </recommendedName>
</protein>
<feature type="domain" description="Tyrosine specific protein phosphatases" evidence="1">
    <location>
        <begin position="74"/>
        <end position="128"/>
    </location>
</feature>
<dbReference type="InterPro" id="IPR029021">
    <property type="entry name" value="Prot-tyrosine_phosphatase-like"/>
</dbReference>
<accession>A0A7U4E9M1</accession>
<evidence type="ECO:0000259" key="1">
    <source>
        <dbReference type="PROSITE" id="PS50056"/>
    </source>
</evidence>
<evidence type="ECO:0000313" key="3">
    <source>
        <dbReference type="Proteomes" id="UP000008907"/>
    </source>
</evidence>
<dbReference type="InterPro" id="IPR000387">
    <property type="entry name" value="Tyr_Pase_dom"/>
</dbReference>
<dbReference type="KEGG" id="mpf:MPUT_0660"/>
<reference evidence="2 3" key="1">
    <citation type="journal article" date="2011" name="J. Bacteriol.">
        <title>Genome Sequence of Mycoplasma putrefaciens Type Strain KS1.</title>
        <authorList>
            <person name="Calcutt M.J."/>
            <person name="Foecking M.F."/>
        </authorList>
    </citation>
    <scope>NUCLEOTIDE SEQUENCE [LARGE SCALE GENOMIC DNA]</scope>
    <source>
        <strain evidence="3">ATCC 15718 / NCTC 10155 / C30 KS-1 / KS-1</strain>
    </source>
</reference>
<dbReference type="Gene3D" id="3.90.190.10">
    <property type="entry name" value="Protein tyrosine phosphatase superfamily"/>
    <property type="match status" value="1"/>
</dbReference>